<name>A0A5J4S910_9ZZZZ</name>
<dbReference type="Pfam" id="PF16389">
    <property type="entry name" value="DUF4998"/>
    <property type="match status" value="1"/>
</dbReference>
<comment type="caution">
    <text evidence="2">The sequence shown here is derived from an EMBL/GenBank/DDBJ whole genome shotgun (WGS) entry which is preliminary data.</text>
</comment>
<feature type="domain" description="F5/8 type C" evidence="1">
    <location>
        <begin position="228"/>
        <end position="380"/>
    </location>
</feature>
<reference evidence="2" key="1">
    <citation type="submission" date="2019-03" db="EMBL/GenBank/DDBJ databases">
        <title>Single cell metagenomics reveals metabolic interactions within the superorganism composed of flagellate Streblomastix strix and complex community of Bacteroidetes bacteria on its surface.</title>
        <authorList>
            <person name="Treitli S.C."/>
            <person name="Kolisko M."/>
            <person name="Husnik F."/>
            <person name="Keeling P."/>
            <person name="Hampl V."/>
        </authorList>
    </citation>
    <scope>NUCLEOTIDE SEQUENCE</scope>
    <source>
        <strain evidence="2">STM</strain>
    </source>
</reference>
<dbReference type="GO" id="GO:0004308">
    <property type="term" value="F:exo-alpha-sialidase activity"/>
    <property type="evidence" value="ECO:0007669"/>
    <property type="project" value="UniProtKB-EC"/>
</dbReference>
<dbReference type="SUPFAM" id="SSF49785">
    <property type="entry name" value="Galactose-binding domain-like"/>
    <property type="match status" value="1"/>
</dbReference>
<dbReference type="InterPro" id="IPR008979">
    <property type="entry name" value="Galactose-bd-like_sf"/>
</dbReference>
<dbReference type="PROSITE" id="PS51257">
    <property type="entry name" value="PROKAR_LIPOPROTEIN"/>
    <property type="match status" value="1"/>
</dbReference>
<accession>A0A5J4S910</accession>
<dbReference type="Gene3D" id="2.60.120.260">
    <property type="entry name" value="Galactose-binding domain-like"/>
    <property type="match status" value="1"/>
</dbReference>
<protein>
    <submittedName>
        <fullName evidence="2">Sialidase</fullName>
        <ecNumber evidence="2">3.2.1.18</ecNumber>
    </submittedName>
</protein>
<dbReference type="PROSITE" id="PS50022">
    <property type="entry name" value="FA58C_3"/>
    <property type="match status" value="1"/>
</dbReference>
<gene>
    <name evidence="2" type="ORF">EZS27_010319</name>
</gene>
<sequence>MKKNKNPIINFLLIAACVVLSACEGMMDFHQKHLEGGEIVYLPKPLSVDFLAGKNRVVLRMSLYNSPNVKTVDVYWNNGKDFLSVPLTLSIGLDTVYVPIPELEEKSYTFTVYTSDAYGNRSLPITGFGTAYGEMFQSSLVNQPIRRADLTEEGGLVQWSTTVDHLLLNEVRYLTKTGDSTVVKSVVGINPLLPEVRAGSCFVYRSMFLPEPEAIDTFYVNWTPYDEAFPERILVNKSTLKVLQCSDETASDGGGMHMIIDNNPATYWHSKWDPNAPFPHWIIVDMGKSRSINRIEVWRRLNDQLQDTKTVYFLVGDVPVYNDPSWKDIGQVLFLQDGVHSRIFDVAPGTDADGRYLQLKFLDTYRLTYANISEIDVYVN</sequence>
<dbReference type="InterPro" id="IPR000421">
    <property type="entry name" value="FA58C"/>
</dbReference>
<keyword evidence="2" id="KW-0326">Glycosidase</keyword>
<evidence type="ECO:0000313" key="2">
    <source>
        <dbReference type="EMBL" id="KAA6341905.1"/>
    </source>
</evidence>
<evidence type="ECO:0000259" key="1">
    <source>
        <dbReference type="PROSITE" id="PS50022"/>
    </source>
</evidence>
<dbReference type="EMBL" id="SNRY01000358">
    <property type="protein sequence ID" value="KAA6341905.1"/>
    <property type="molecule type" value="Genomic_DNA"/>
</dbReference>
<organism evidence="2">
    <name type="scientific">termite gut metagenome</name>
    <dbReference type="NCBI Taxonomy" id="433724"/>
    <lineage>
        <taxon>unclassified sequences</taxon>
        <taxon>metagenomes</taxon>
        <taxon>organismal metagenomes</taxon>
    </lineage>
</organism>
<dbReference type="AlphaFoldDB" id="A0A5J4S910"/>
<keyword evidence="2" id="KW-0378">Hydrolase</keyword>
<dbReference type="Pfam" id="PF00754">
    <property type="entry name" value="F5_F8_type_C"/>
    <property type="match status" value="1"/>
</dbReference>
<dbReference type="EC" id="3.2.1.18" evidence="2"/>
<proteinExistence type="predicted"/>